<gene>
    <name evidence="2" type="ORF">DL897_12875</name>
</gene>
<feature type="transmembrane region" description="Helical" evidence="1">
    <location>
        <begin position="108"/>
        <end position="127"/>
    </location>
</feature>
<dbReference type="Proteomes" id="UP000251213">
    <property type="component" value="Unassembled WGS sequence"/>
</dbReference>
<dbReference type="AlphaFoldDB" id="A0A364K337"/>
<proteinExistence type="predicted"/>
<dbReference type="EMBL" id="QJKK01000007">
    <property type="protein sequence ID" value="RAL23249.1"/>
    <property type="molecule type" value="Genomic_DNA"/>
</dbReference>
<keyword evidence="3" id="KW-1185">Reference proteome</keyword>
<feature type="transmembrane region" description="Helical" evidence="1">
    <location>
        <begin position="169"/>
        <end position="196"/>
    </location>
</feature>
<feature type="transmembrane region" description="Helical" evidence="1">
    <location>
        <begin position="139"/>
        <end position="162"/>
    </location>
</feature>
<keyword evidence="1" id="KW-0472">Membrane</keyword>
<name>A0A364K337_9BACL</name>
<accession>A0A364K337</accession>
<comment type="caution">
    <text evidence="2">The sequence shown here is derived from an EMBL/GenBank/DDBJ whole genome shotgun (WGS) entry which is preliminary data.</text>
</comment>
<reference evidence="2 3" key="2">
    <citation type="submission" date="2018-06" db="EMBL/GenBank/DDBJ databases">
        <authorList>
            <person name="Zhirakovskaya E."/>
        </authorList>
    </citation>
    <scope>NUCLEOTIDE SEQUENCE [LARGE SCALE GENOMIC DNA]</scope>
    <source>
        <strain evidence="2 3">FBKL4.011</strain>
    </source>
</reference>
<evidence type="ECO:0000313" key="2">
    <source>
        <dbReference type="EMBL" id="RAL23249.1"/>
    </source>
</evidence>
<sequence>MIWKDAWWLSKKALQKFWIGNIPIWLMTFLLLNPIFQIRLFDIHLTSNIGVNFIVFFFDTLVLISIALLPAQLIMNKHLDFIRYSYRKEFYFLHTMPLNSQSILLSRLIYMNIAMIFIYGISIPILYDVYHPNHFTLTGVILLVFIFMGLSMLVIGPILYWTIFSSQNIIWICIGYITGLTLLLSSLQSIFSFYFLGKVRYWIEEQQVLYPICILLLGYLILFGWFMIIQSKWKKI</sequence>
<protein>
    <submittedName>
        <fullName evidence="2">Uncharacterized protein</fullName>
    </submittedName>
</protein>
<evidence type="ECO:0000256" key="1">
    <source>
        <dbReference type="SAM" id="Phobius"/>
    </source>
</evidence>
<keyword evidence="1" id="KW-0812">Transmembrane</keyword>
<feature type="transmembrane region" description="Helical" evidence="1">
    <location>
        <begin position="208"/>
        <end position="229"/>
    </location>
</feature>
<organism evidence="2 3">
    <name type="scientific">Thermoflavimicrobium daqui</name>
    <dbReference type="NCBI Taxonomy" id="2137476"/>
    <lineage>
        <taxon>Bacteria</taxon>
        <taxon>Bacillati</taxon>
        <taxon>Bacillota</taxon>
        <taxon>Bacilli</taxon>
        <taxon>Bacillales</taxon>
        <taxon>Thermoactinomycetaceae</taxon>
        <taxon>Thermoflavimicrobium</taxon>
    </lineage>
</organism>
<keyword evidence="1" id="KW-1133">Transmembrane helix</keyword>
<dbReference type="RefSeq" id="WP_113659556.1">
    <property type="nucleotide sequence ID" value="NZ_KZ845669.1"/>
</dbReference>
<evidence type="ECO:0000313" key="3">
    <source>
        <dbReference type="Proteomes" id="UP000251213"/>
    </source>
</evidence>
<feature type="transmembrane region" description="Helical" evidence="1">
    <location>
        <begin position="21"/>
        <end position="41"/>
    </location>
</feature>
<reference evidence="2 3" key="1">
    <citation type="submission" date="2018-06" db="EMBL/GenBank/DDBJ databases">
        <title>Thermoflavimicrobium daqus sp. nov., a thermophilic microbe isolated from Moutai-flavour Daqu.</title>
        <authorList>
            <person name="Wang X."/>
            <person name="Zhou H."/>
        </authorList>
    </citation>
    <scope>NUCLEOTIDE SEQUENCE [LARGE SCALE GENOMIC DNA]</scope>
    <source>
        <strain evidence="2 3">FBKL4.011</strain>
    </source>
</reference>
<feature type="transmembrane region" description="Helical" evidence="1">
    <location>
        <begin position="53"/>
        <end position="75"/>
    </location>
</feature>